<evidence type="ECO:0000313" key="1">
    <source>
        <dbReference type="EMBL" id="GAH19716.1"/>
    </source>
</evidence>
<dbReference type="EMBL" id="BARU01000712">
    <property type="protein sequence ID" value="GAH24072.1"/>
    <property type="molecule type" value="Genomic_DNA"/>
</dbReference>
<dbReference type="AlphaFoldDB" id="X1DV47"/>
<evidence type="ECO:0000313" key="3">
    <source>
        <dbReference type="EMBL" id="GAH98680.1"/>
    </source>
</evidence>
<gene>
    <name evidence="2" type="ORF">S03H2_02195</name>
    <name evidence="1" type="ORF">S03H2_04251</name>
    <name evidence="3" type="ORF">S06H3_04650</name>
</gene>
<evidence type="ECO:0000313" key="2">
    <source>
        <dbReference type="EMBL" id="GAH24072.1"/>
    </source>
</evidence>
<organism evidence="2">
    <name type="scientific">marine sediment metagenome</name>
    <dbReference type="NCBI Taxonomy" id="412755"/>
    <lineage>
        <taxon>unclassified sequences</taxon>
        <taxon>metagenomes</taxon>
        <taxon>ecological metagenomes</taxon>
    </lineage>
</organism>
<reference evidence="2" key="1">
    <citation type="journal article" date="2014" name="Front. Microbiol.">
        <title>High frequency of phylogenetically diverse reductive dehalogenase-homologous genes in deep subseafloor sedimentary metagenomes.</title>
        <authorList>
            <person name="Kawai M."/>
            <person name="Futagami T."/>
            <person name="Toyoda A."/>
            <person name="Takaki Y."/>
            <person name="Nishi S."/>
            <person name="Hori S."/>
            <person name="Arai W."/>
            <person name="Tsubouchi T."/>
            <person name="Morono Y."/>
            <person name="Uchiyama I."/>
            <person name="Ito T."/>
            <person name="Fujiyama A."/>
            <person name="Inagaki F."/>
            <person name="Takami H."/>
        </authorList>
    </citation>
    <scope>NUCLEOTIDE SEQUENCE</scope>
    <source>
        <strain evidence="2">Expedition CK06-06</strain>
    </source>
</reference>
<dbReference type="EMBL" id="BARV01001651">
    <property type="protein sequence ID" value="GAH98680.1"/>
    <property type="molecule type" value="Genomic_DNA"/>
</dbReference>
<accession>X1DV47</accession>
<comment type="caution">
    <text evidence="2">The sequence shown here is derived from an EMBL/GenBank/DDBJ whole genome shotgun (WGS) entry which is preliminary data.</text>
</comment>
<sequence length="113" mass="12587">MSIVEYLGCPFCGKSVVTSRIRPETLENFSADWNILQVREAQPGPGRGRKIKGVGGFVVDPLRSMSIHRMLESPEHRDLAVAVKNRLLKIVGEYLRVGAITREEIDALLREAA</sequence>
<name>X1DV47_9ZZZZ</name>
<dbReference type="EMBL" id="BARU01001666">
    <property type="protein sequence ID" value="GAH19716.1"/>
    <property type="molecule type" value="Genomic_DNA"/>
</dbReference>
<protein>
    <submittedName>
        <fullName evidence="2">Uncharacterized protein</fullName>
    </submittedName>
</protein>
<proteinExistence type="predicted"/>